<feature type="compositionally biased region" description="Polar residues" evidence="2">
    <location>
        <begin position="213"/>
        <end position="226"/>
    </location>
</feature>
<dbReference type="InterPro" id="IPR000582">
    <property type="entry name" value="Acyl-CoA-binding_protein"/>
</dbReference>
<dbReference type="InterPro" id="IPR014352">
    <property type="entry name" value="FERM/acyl-CoA-bd_prot_sf"/>
</dbReference>
<reference evidence="4 5" key="1">
    <citation type="journal article" date="2020" name="Elife">
        <title>Loss of centromere function drives karyotype evolution in closely related Malassezia species.</title>
        <authorList>
            <person name="Sankaranarayanan S.R."/>
            <person name="Ianiri G."/>
            <person name="Coelho M.A."/>
            <person name="Reza M.H."/>
            <person name="Thimmappa B.C."/>
            <person name="Ganguly P."/>
            <person name="Vadnala R.N."/>
            <person name="Sun S."/>
            <person name="Siddharthan R."/>
            <person name="Tellgren-Roth C."/>
            <person name="Dawson T.L."/>
            <person name="Heitman J."/>
            <person name="Sanyal K."/>
        </authorList>
    </citation>
    <scope>NUCLEOTIDE SEQUENCE [LARGE SCALE GENOMIC DNA]</scope>
    <source>
        <strain evidence="4">CBS14141</strain>
    </source>
</reference>
<evidence type="ECO:0000259" key="3">
    <source>
        <dbReference type="PROSITE" id="PS51228"/>
    </source>
</evidence>
<gene>
    <name evidence="4" type="ORF">GLX27_003185</name>
</gene>
<dbReference type="InterPro" id="IPR022408">
    <property type="entry name" value="Acyl-CoA-binding_prot_CS"/>
</dbReference>
<proteinExistence type="predicted"/>
<dbReference type="PANTHER" id="PTHR23310">
    <property type="entry name" value="ACYL-COA-BINDING PROTEIN, ACBP"/>
    <property type="match status" value="1"/>
</dbReference>
<dbReference type="PROSITE" id="PS51228">
    <property type="entry name" value="ACB_2"/>
    <property type="match status" value="1"/>
</dbReference>
<evidence type="ECO:0000313" key="4">
    <source>
        <dbReference type="EMBL" id="WFD48515.1"/>
    </source>
</evidence>
<dbReference type="Pfam" id="PF00887">
    <property type="entry name" value="ACBP"/>
    <property type="match status" value="1"/>
</dbReference>
<keyword evidence="1" id="KW-0446">Lipid-binding</keyword>
<dbReference type="PRINTS" id="PR00689">
    <property type="entry name" value="ACOABINDINGP"/>
</dbReference>
<sequence length="536" mass="57826">MSGAALVRGPWLGRTRTLSHRGTRRFATLHGRRLGMSSARVIDALFERTVDIVQSLPPTGAIQTSYEEKLALYGLYKQATHGDVDSRRPGMFDMLGRAKWDAWESQRGYTQQDAKQLYIESVLKVLRRFSDRPQAITLMAELEAYSGDVAEQVMDGTLAETASLHSSSVSPSTRAHGYGASVDELASSIADDAPPPPRTPHRAPMRAREADTHTGSGSHSHETVTVSDMPRSHVAHDQERAAAPLRASTNTRGARDTPRQNAWPEPKARRTRPSAGRTAPAAPPSVQSGRYSEAASRSFASAQPSLQEQQPPPARSQRGGPLGRYAPSSAGERSSGRPVVVRRAPKDNDTEQTLRAIQASLVALTERLDRAETSMQRAPPAPAHRDTAAVLKSTAQAATQVLYDIGVLLGLTGTRNAQVPSYEAWRSGAAPGGPARPSLLQALLRAPFKFVAQVVSVLGRLLLDATSVVLLLSVLTAALRRLSGRGDPWVVLRLLSQASARLRFFQVAANRRAAFRALLTSALVGGVVMESRNHVS</sequence>
<dbReference type="Proteomes" id="UP000818624">
    <property type="component" value="Chromosome 3"/>
</dbReference>
<dbReference type="PANTHER" id="PTHR23310:SF133">
    <property type="entry name" value="COA BINDING PROTEIN, PUTATIVE (AFU_ORTHOLOGUE AFUA_1G12300)-RELATED"/>
    <property type="match status" value="1"/>
</dbReference>
<dbReference type="SUPFAM" id="SSF47027">
    <property type="entry name" value="Acyl-CoA binding protein"/>
    <property type="match status" value="1"/>
</dbReference>
<dbReference type="InterPro" id="IPR035984">
    <property type="entry name" value="Acyl-CoA-binding_sf"/>
</dbReference>
<feature type="domain" description="ACB" evidence="3">
    <location>
        <begin position="42"/>
        <end position="131"/>
    </location>
</feature>
<evidence type="ECO:0000313" key="5">
    <source>
        <dbReference type="Proteomes" id="UP000818624"/>
    </source>
</evidence>
<feature type="region of interest" description="Disordered" evidence="2">
    <location>
        <begin position="188"/>
        <end position="354"/>
    </location>
</feature>
<feature type="compositionally biased region" description="Polar residues" evidence="2">
    <location>
        <begin position="298"/>
        <end position="309"/>
    </location>
</feature>
<evidence type="ECO:0000256" key="2">
    <source>
        <dbReference type="SAM" id="MobiDB-lite"/>
    </source>
</evidence>
<name>A0ABY8EVP6_MALFU</name>
<evidence type="ECO:0000256" key="1">
    <source>
        <dbReference type="ARBA" id="ARBA00023121"/>
    </source>
</evidence>
<protein>
    <recommendedName>
        <fullName evidence="3">ACB domain-containing protein</fullName>
    </recommendedName>
</protein>
<accession>A0ABY8EVP6</accession>
<feature type="compositionally biased region" description="Basic and acidic residues" evidence="2">
    <location>
        <begin position="230"/>
        <end position="240"/>
    </location>
</feature>
<dbReference type="Gene3D" id="1.20.80.10">
    <property type="match status" value="1"/>
</dbReference>
<dbReference type="PROSITE" id="PS00880">
    <property type="entry name" value="ACB_1"/>
    <property type="match status" value="1"/>
</dbReference>
<keyword evidence="5" id="KW-1185">Reference proteome</keyword>
<dbReference type="EMBL" id="CP046236">
    <property type="protein sequence ID" value="WFD48515.1"/>
    <property type="molecule type" value="Genomic_DNA"/>
</dbReference>
<organism evidence="4 5">
    <name type="scientific">Malassezia furfur</name>
    <name type="common">Pityriasis versicolor infection agent</name>
    <name type="synonym">Pityrosporum furfur</name>
    <dbReference type="NCBI Taxonomy" id="55194"/>
    <lineage>
        <taxon>Eukaryota</taxon>
        <taxon>Fungi</taxon>
        <taxon>Dikarya</taxon>
        <taxon>Basidiomycota</taxon>
        <taxon>Ustilaginomycotina</taxon>
        <taxon>Malasseziomycetes</taxon>
        <taxon>Malasseziales</taxon>
        <taxon>Malasseziaceae</taxon>
        <taxon>Malassezia</taxon>
    </lineage>
</organism>